<reference evidence="3" key="1">
    <citation type="submission" date="2016-10" db="EMBL/GenBank/DDBJ databases">
        <authorList>
            <person name="Varghese N."/>
            <person name="Submissions S."/>
        </authorList>
    </citation>
    <scope>NUCLEOTIDE SEQUENCE [LARGE SCALE GENOMIC DNA]</scope>
    <source>
        <strain evidence="3">DSM 18130</strain>
    </source>
</reference>
<organism evidence="2 3">
    <name type="scientific">Pedobacter suwonensis</name>
    <dbReference type="NCBI Taxonomy" id="332999"/>
    <lineage>
        <taxon>Bacteria</taxon>
        <taxon>Pseudomonadati</taxon>
        <taxon>Bacteroidota</taxon>
        <taxon>Sphingobacteriia</taxon>
        <taxon>Sphingobacteriales</taxon>
        <taxon>Sphingobacteriaceae</taxon>
        <taxon>Pedobacter</taxon>
    </lineage>
</organism>
<sequence length="69" mass="7907">MNQKGLKNLFWITNKVFGNINLIKKASIFIGAFLFTMNPFLFAGFKAESRNLPRYRSLSPIFATALYSK</sequence>
<feature type="transmembrane region" description="Helical" evidence="1">
    <location>
        <begin position="26"/>
        <end position="45"/>
    </location>
</feature>
<dbReference type="EMBL" id="FOJM01000007">
    <property type="protein sequence ID" value="SFA48723.1"/>
    <property type="molecule type" value="Genomic_DNA"/>
</dbReference>
<proteinExistence type="predicted"/>
<keyword evidence="1" id="KW-1133">Transmembrane helix</keyword>
<dbReference type="STRING" id="332999.SAMN04488511_107202"/>
<dbReference type="AlphaFoldDB" id="A0A1I0TAV4"/>
<name>A0A1I0TAV4_9SPHI</name>
<evidence type="ECO:0000256" key="1">
    <source>
        <dbReference type="SAM" id="Phobius"/>
    </source>
</evidence>
<keyword evidence="1" id="KW-0472">Membrane</keyword>
<keyword evidence="3" id="KW-1185">Reference proteome</keyword>
<gene>
    <name evidence="2" type="ORF">SAMN04488511_107202</name>
</gene>
<keyword evidence="1" id="KW-0812">Transmembrane</keyword>
<evidence type="ECO:0000313" key="2">
    <source>
        <dbReference type="EMBL" id="SFA48723.1"/>
    </source>
</evidence>
<accession>A0A1I0TAV4</accession>
<evidence type="ECO:0000313" key="3">
    <source>
        <dbReference type="Proteomes" id="UP000198836"/>
    </source>
</evidence>
<dbReference type="Proteomes" id="UP000198836">
    <property type="component" value="Unassembled WGS sequence"/>
</dbReference>
<protein>
    <submittedName>
        <fullName evidence="2">Uncharacterized protein</fullName>
    </submittedName>
</protein>